<evidence type="ECO:0000259" key="1">
    <source>
        <dbReference type="Pfam" id="PF03050"/>
    </source>
</evidence>
<dbReference type="InterPro" id="IPR004291">
    <property type="entry name" value="Transposase_IS66_central"/>
</dbReference>
<gene>
    <name evidence="2" type="ORF">B1B_11990</name>
</gene>
<comment type="caution">
    <text evidence="2">The sequence shown here is derived from an EMBL/GenBank/DDBJ whole genome shotgun (WGS) entry which is preliminary data.</text>
</comment>
<feature type="non-terminal residue" evidence="2">
    <location>
        <position position="95"/>
    </location>
</feature>
<evidence type="ECO:0000313" key="2">
    <source>
        <dbReference type="EMBL" id="EQD48601.1"/>
    </source>
</evidence>
<feature type="domain" description="Transposase IS66 central" evidence="1">
    <location>
        <begin position="3"/>
        <end position="88"/>
    </location>
</feature>
<dbReference type="EMBL" id="AUZY01007820">
    <property type="protein sequence ID" value="EQD48601.1"/>
    <property type="molecule type" value="Genomic_DNA"/>
</dbReference>
<reference evidence="2" key="1">
    <citation type="submission" date="2013-08" db="EMBL/GenBank/DDBJ databases">
        <authorList>
            <person name="Mendez C."/>
            <person name="Richter M."/>
            <person name="Ferrer M."/>
            <person name="Sanchez J."/>
        </authorList>
    </citation>
    <scope>NUCLEOTIDE SEQUENCE</scope>
</reference>
<dbReference type="Pfam" id="PF03050">
    <property type="entry name" value="DDE_Tnp_IS66"/>
    <property type="match status" value="1"/>
</dbReference>
<sequence length="95" mass="10706">MRASGLYLLSRQHLPSERAAEAMADLLGVHCSTGFLDDVYREGAAGLDDFIDEVRRQLRASAVVHFDETPTRVKKAKHYFHVACTEPLTLLHARR</sequence>
<proteinExistence type="predicted"/>
<organism evidence="2">
    <name type="scientific">mine drainage metagenome</name>
    <dbReference type="NCBI Taxonomy" id="410659"/>
    <lineage>
        <taxon>unclassified sequences</taxon>
        <taxon>metagenomes</taxon>
        <taxon>ecological metagenomes</taxon>
    </lineage>
</organism>
<reference evidence="2" key="2">
    <citation type="journal article" date="2014" name="ISME J.">
        <title>Microbial stratification in low pH oxic and suboxic macroscopic growths along an acid mine drainage.</title>
        <authorList>
            <person name="Mendez-Garcia C."/>
            <person name="Mesa V."/>
            <person name="Sprenger R.R."/>
            <person name="Richter M."/>
            <person name="Diez M.S."/>
            <person name="Solano J."/>
            <person name="Bargiela R."/>
            <person name="Golyshina O.V."/>
            <person name="Manteca A."/>
            <person name="Ramos J.L."/>
            <person name="Gallego J.R."/>
            <person name="Llorente I."/>
            <person name="Martins Dos Santos V.A."/>
            <person name="Jensen O.N."/>
            <person name="Pelaez A.I."/>
            <person name="Sanchez J."/>
            <person name="Ferrer M."/>
        </authorList>
    </citation>
    <scope>NUCLEOTIDE SEQUENCE</scope>
</reference>
<dbReference type="AlphaFoldDB" id="T0ZJW7"/>
<name>T0ZJW7_9ZZZZ</name>
<protein>
    <submittedName>
        <fullName evidence="2">Transposase</fullName>
    </submittedName>
</protein>
<accession>T0ZJW7</accession>